<reference evidence="2 3" key="1">
    <citation type="journal article" date="2019" name="Mol. Biol. Evol.">
        <title>Blast fungal genomes show frequent chromosomal changes, gene gains and losses, and effector gene turnover.</title>
        <authorList>
            <person name="Gomez Luciano L.B."/>
            <person name="Jason Tsai I."/>
            <person name="Chuma I."/>
            <person name="Tosa Y."/>
            <person name="Chen Y.H."/>
            <person name="Li J.Y."/>
            <person name="Li M.Y."/>
            <person name="Jade Lu M.Y."/>
            <person name="Nakayashiki H."/>
            <person name="Li W.H."/>
        </authorList>
    </citation>
    <scope>NUCLEOTIDE SEQUENCE [LARGE SCALE GENOMIC DNA]</scope>
    <source>
        <strain evidence="2">MZ5-1-6</strain>
    </source>
</reference>
<dbReference type="Proteomes" id="UP000294847">
    <property type="component" value="Chromosome 4"/>
</dbReference>
<sequence>MKFSIASTFVTLLAVASAATVETPEQSLDRRAVLLMERQGANANRPVPEGSCCVANTSLKQDVCRLNGQNGRCVPSGSANCGARLTCIQDSALTCDAKKTERGRPFCRPTNGRKRDVRSASDIVGAAAVAAEQD</sequence>
<organism evidence="2 3">
    <name type="scientific">Pyricularia oryzae</name>
    <name type="common">Rice blast fungus</name>
    <name type="synonym">Magnaporthe oryzae</name>
    <dbReference type="NCBI Taxonomy" id="318829"/>
    <lineage>
        <taxon>Eukaryota</taxon>
        <taxon>Fungi</taxon>
        <taxon>Dikarya</taxon>
        <taxon>Ascomycota</taxon>
        <taxon>Pezizomycotina</taxon>
        <taxon>Sordariomycetes</taxon>
        <taxon>Sordariomycetidae</taxon>
        <taxon>Magnaporthales</taxon>
        <taxon>Pyriculariaceae</taxon>
        <taxon>Pyricularia</taxon>
    </lineage>
</organism>
<gene>
    <name evidence="2" type="ORF">PoMZ_07791</name>
</gene>
<dbReference type="OMA" id="RLTCNAK"/>
<dbReference type="VEuPathDB" id="FungiDB:M_BR32_EuGene_00037181"/>
<dbReference type="EMBL" id="CP034207">
    <property type="protein sequence ID" value="QBZ60848.1"/>
    <property type="molecule type" value="Genomic_DNA"/>
</dbReference>
<accession>A0A4V1C6R9</accession>
<evidence type="ECO:0000313" key="2">
    <source>
        <dbReference type="EMBL" id="QBZ60848.1"/>
    </source>
</evidence>
<feature type="signal peptide" evidence="1">
    <location>
        <begin position="1"/>
        <end position="18"/>
    </location>
</feature>
<name>A0A4V1C6R9_PYROR</name>
<keyword evidence="1" id="KW-0732">Signal</keyword>
<evidence type="ECO:0000313" key="3">
    <source>
        <dbReference type="Proteomes" id="UP000294847"/>
    </source>
</evidence>
<evidence type="ECO:0000256" key="1">
    <source>
        <dbReference type="SAM" id="SignalP"/>
    </source>
</evidence>
<dbReference type="AlphaFoldDB" id="A0A4V1C6R9"/>
<proteinExistence type="predicted"/>
<feature type="chain" id="PRO_5021007618" evidence="1">
    <location>
        <begin position="19"/>
        <end position="134"/>
    </location>
</feature>
<protein>
    <submittedName>
        <fullName evidence="2">Uncharacterized protein</fullName>
    </submittedName>
</protein>